<name>V5FXS0_BYSSN</name>
<comment type="caution">
    <text evidence="3">The sequence shown here is derived from an EMBL/GenBank/DDBJ whole genome shotgun (WGS) entry which is preliminary data.</text>
</comment>
<dbReference type="InParanoid" id="V5FXS0"/>
<accession>V5FXS0</accession>
<evidence type="ECO:0000313" key="4">
    <source>
        <dbReference type="Proteomes" id="UP000018001"/>
    </source>
</evidence>
<dbReference type="Proteomes" id="UP000018001">
    <property type="component" value="Unassembled WGS sequence"/>
</dbReference>
<dbReference type="AlphaFoldDB" id="V5FXS0"/>
<feature type="compositionally biased region" description="Low complexity" evidence="1">
    <location>
        <begin position="115"/>
        <end position="124"/>
    </location>
</feature>
<evidence type="ECO:0000256" key="2">
    <source>
        <dbReference type="SAM" id="SignalP"/>
    </source>
</evidence>
<protein>
    <submittedName>
        <fullName evidence="3">Uncharacterized protein</fullName>
    </submittedName>
</protein>
<keyword evidence="2" id="KW-0732">Signal</keyword>
<proteinExistence type="predicted"/>
<evidence type="ECO:0000256" key="1">
    <source>
        <dbReference type="SAM" id="MobiDB-lite"/>
    </source>
</evidence>
<keyword evidence="4" id="KW-1185">Reference proteome</keyword>
<dbReference type="EMBL" id="BAUL01000056">
    <property type="protein sequence ID" value="GAD93412.1"/>
    <property type="molecule type" value="Genomic_DNA"/>
</dbReference>
<feature type="signal peptide" evidence="2">
    <location>
        <begin position="1"/>
        <end position="16"/>
    </location>
</feature>
<sequence>MHAFALLLTLVGSSFARPQFPASPVSLSPTIHTSLFSPTPHFTTSHPSLEAHGTIQASPTFHASPAIETSVHPSFVHTSAPTTAIASPVHAPEVPAACPNPVRATPSPASPVSPSPRVSPTSASPSAVTVTVQAPCPAAPAPATVTVTESCPAASVHASFPSVAATSPHVSSFVSHPAGIPGFGQTFPTLMELLDVDSVDHRSGTAGQGS</sequence>
<feature type="chain" id="PRO_5004733467" evidence="2">
    <location>
        <begin position="17"/>
        <end position="210"/>
    </location>
</feature>
<reference evidence="4" key="1">
    <citation type="journal article" date="2014" name="Genome Announc.">
        <title>Draft genome sequence of the formaldehyde-resistant fungus Byssochlamys spectabilis No. 5 (anamorph Paecilomyces variotii No. 5) (NBRC109023).</title>
        <authorList>
            <person name="Oka T."/>
            <person name="Ekino K."/>
            <person name="Fukuda K."/>
            <person name="Nomura Y."/>
        </authorList>
    </citation>
    <scope>NUCLEOTIDE SEQUENCE [LARGE SCALE GENOMIC DNA]</scope>
    <source>
        <strain evidence="4">No. 5 / NBRC 109023</strain>
    </source>
</reference>
<feature type="region of interest" description="Disordered" evidence="1">
    <location>
        <begin position="96"/>
        <end position="124"/>
    </location>
</feature>
<organism evidence="3 4">
    <name type="scientific">Byssochlamys spectabilis (strain No. 5 / NBRC 109023)</name>
    <name type="common">Paecilomyces variotii</name>
    <dbReference type="NCBI Taxonomy" id="1356009"/>
    <lineage>
        <taxon>Eukaryota</taxon>
        <taxon>Fungi</taxon>
        <taxon>Dikarya</taxon>
        <taxon>Ascomycota</taxon>
        <taxon>Pezizomycotina</taxon>
        <taxon>Eurotiomycetes</taxon>
        <taxon>Eurotiomycetidae</taxon>
        <taxon>Eurotiales</taxon>
        <taxon>Thermoascaceae</taxon>
        <taxon>Paecilomyces</taxon>
    </lineage>
</organism>
<evidence type="ECO:0000313" key="3">
    <source>
        <dbReference type="EMBL" id="GAD93412.1"/>
    </source>
</evidence>
<gene>
    <name evidence="3" type="ORF">PVAR5_2022</name>
</gene>
<dbReference type="HOGENOM" id="CLU_1309945_0_0_1"/>